<gene>
    <name evidence="3" type="ORF">FDQ92_14810</name>
</gene>
<organism evidence="3 4">
    <name type="scientific">Desulfoglaeba alkanexedens ALDC</name>
    <dbReference type="NCBI Taxonomy" id="980445"/>
    <lineage>
        <taxon>Bacteria</taxon>
        <taxon>Pseudomonadati</taxon>
        <taxon>Thermodesulfobacteriota</taxon>
        <taxon>Syntrophobacteria</taxon>
        <taxon>Syntrophobacterales</taxon>
        <taxon>Syntrophobacteraceae</taxon>
        <taxon>Desulfoglaeba</taxon>
    </lineage>
</organism>
<dbReference type="Proteomes" id="UP000298602">
    <property type="component" value="Chromosome"/>
</dbReference>
<dbReference type="AlphaFoldDB" id="A0A4P8L5Q2"/>
<feature type="chain" id="PRO_5020314932" description="CARDB domain-containing protein" evidence="2">
    <location>
        <begin position="24"/>
        <end position="182"/>
    </location>
</feature>
<name>A0A4P8L5Q2_9BACT</name>
<reference evidence="3 4" key="2">
    <citation type="submission" date="2019-05" db="EMBL/GenBank/DDBJ databases">
        <authorList>
            <person name="Suflita J.M."/>
            <person name="Marks C.R."/>
        </authorList>
    </citation>
    <scope>NUCLEOTIDE SEQUENCE [LARGE SCALE GENOMIC DNA]</scope>
    <source>
        <strain evidence="3 4">ALDC</strain>
    </source>
</reference>
<keyword evidence="1" id="KW-1133">Transmembrane helix</keyword>
<keyword evidence="4" id="KW-1185">Reference proteome</keyword>
<keyword evidence="1" id="KW-0472">Membrane</keyword>
<evidence type="ECO:0008006" key="5">
    <source>
        <dbReference type="Google" id="ProtNLM"/>
    </source>
</evidence>
<dbReference type="KEGG" id="dax:FDQ92_14810"/>
<evidence type="ECO:0000313" key="4">
    <source>
        <dbReference type="Proteomes" id="UP000298602"/>
    </source>
</evidence>
<evidence type="ECO:0000256" key="1">
    <source>
        <dbReference type="SAM" id="Phobius"/>
    </source>
</evidence>
<keyword evidence="2" id="KW-0732">Signal</keyword>
<dbReference type="RefSeq" id="WP_137425607.1">
    <property type="nucleotide sequence ID" value="NZ_CP040098.1"/>
</dbReference>
<feature type="transmembrane region" description="Helical" evidence="1">
    <location>
        <begin position="153"/>
        <end position="171"/>
    </location>
</feature>
<protein>
    <recommendedName>
        <fullName evidence="5">CARDB domain-containing protein</fullName>
    </recommendedName>
</protein>
<evidence type="ECO:0000256" key="2">
    <source>
        <dbReference type="SAM" id="SignalP"/>
    </source>
</evidence>
<accession>A0A4P8L5Q2</accession>
<dbReference type="OrthoDB" id="5511739at2"/>
<sequence length="182" mass="19755">MKILTNLFSVIASILLSASIAAAALDPVSINLRSDEKNPASPVMGDHLQFWSTITNTGTSPIEGLVAWISLVEIDPGNEQPVDLEDWSAHKAVTGASLKPGETLRTDWPMRLIKGGDYRVVVSVTDRGGRQVYTGPTIQFHVRQKPVLQAGRVLPVAAGIPLLFIGLIIFNNTRRRHGNGRL</sequence>
<dbReference type="EMBL" id="CP040098">
    <property type="protein sequence ID" value="QCQ23328.1"/>
    <property type="molecule type" value="Genomic_DNA"/>
</dbReference>
<feature type="signal peptide" evidence="2">
    <location>
        <begin position="1"/>
        <end position="23"/>
    </location>
</feature>
<keyword evidence="1" id="KW-0812">Transmembrane</keyword>
<proteinExistence type="predicted"/>
<reference evidence="3 4" key="1">
    <citation type="submission" date="2019-05" db="EMBL/GenBank/DDBJ databases">
        <title>The Complete Genome Sequence of the n-alkane-degrading Desulfoglaeba alkanexedens ALDC reveals multiple alkylsuccinate synthase gene clusters.</title>
        <authorList>
            <person name="Callaghan A.V."/>
            <person name="Davidova I.A."/>
            <person name="Duncan K.E."/>
            <person name="Morris B."/>
            <person name="McInerney M.J."/>
        </authorList>
    </citation>
    <scope>NUCLEOTIDE SEQUENCE [LARGE SCALE GENOMIC DNA]</scope>
    <source>
        <strain evidence="3 4">ALDC</strain>
    </source>
</reference>
<evidence type="ECO:0000313" key="3">
    <source>
        <dbReference type="EMBL" id="QCQ23328.1"/>
    </source>
</evidence>